<dbReference type="AlphaFoldDB" id="A0A1H0DRV9"/>
<dbReference type="Proteomes" id="UP000183376">
    <property type="component" value="Chromosome I"/>
</dbReference>
<evidence type="ECO:0000313" key="1">
    <source>
        <dbReference type="EMBL" id="SDN72895.1"/>
    </source>
</evidence>
<sequence length="78" mass="8471">MPWNLIGSAGWVAAVLAAATVAKHLFLLLRHRISESSETRRFITALRGSAPGERPAIIRAYSKLAKTDRADESPVEGN</sequence>
<name>A0A1H0DRV9_ALLAB</name>
<dbReference type="RefSeq" id="WP_156051403.1">
    <property type="nucleotide sequence ID" value="NZ_JOEF01000022.1"/>
</dbReference>
<dbReference type="STRING" id="211114.SAMN04489726_7958"/>
<protein>
    <submittedName>
        <fullName evidence="1">Uncharacterized protein</fullName>
    </submittedName>
</protein>
<gene>
    <name evidence="1" type="ORF">SAMN04489726_7958</name>
</gene>
<keyword evidence="2" id="KW-1185">Reference proteome</keyword>
<evidence type="ECO:0000313" key="2">
    <source>
        <dbReference type="Proteomes" id="UP000183376"/>
    </source>
</evidence>
<proteinExistence type="predicted"/>
<dbReference type="EMBL" id="LT629701">
    <property type="protein sequence ID" value="SDN72895.1"/>
    <property type="molecule type" value="Genomic_DNA"/>
</dbReference>
<reference evidence="1 2" key="1">
    <citation type="submission" date="2016-10" db="EMBL/GenBank/DDBJ databases">
        <authorList>
            <person name="de Groot N.N."/>
        </authorList>
    </citation>
    <scope>NUCLEOTIDE SEQUENCE [LARGE SCALE GENOMIC DNA]</scope>
    <source>
        <strain evidence="1 2">DSM 44149</strain>
    </source>
</reference>
<accession>A0A1H0DRV9</accession>
<organism evidence="1 2">
    <name type="scientific">Allokutzneria albata</name>
    <name type="common">Kibdelosporangium albatum</name>
    <dbReference type="NCBI Taxonomy" id="211114"/>
    <lineage>
        <taxon>Bacteria</taxon>
        <taxon>Bacillati</taxon>
        <taxon>Actinomycetota</taxon>
        <taxon>Actinomycetes</taxon>
        <taxon>Pseudonocardiales</taxon>
        <taxon>Pseudonocardiaceae</taxon>
        <taxon>Allokutzneria</taxon>
    </lineage>
</organism>